<keyword evidence="1" id="KW-0812">Transmembrane</keyword>
<proteinExistence type="predicted"/>
<organism evidence="2">
    <name type="scientific">marine sediment metagenome</name>
    <dbReference type="NCBI Taxonomy" id="412755"/>
    <lineage>
        <taxon>unclassified sequences</taxon>
        <taxon>metagenomes</taxon>
        <taxon>ecological metagenomes</taxon>
    </lineage>
</organism>
<evidence type="ECO:0000256" key="1">
    <source>
        <dbReference type="SAM" id="Phobius"/>
    </source>
</evidence>
<feature type="transmembrane region" description="Helical" evidence="1">
    <location>
        <begin position="72"/>
        <end position="92"/>
    </location>
</feature>
<accession>A0A0F9RJU4</accession>
<keyword evidence="1" id="KW-0472">Membrane</keyword>
<evidence type="ECO:0000313" key="2">
    <source>
        <dbReference type="EMBL" id="KKN50117.1"/>
    </source>
</evidence>
<keyword evidence="1" id="KW-1133">Transmembrane helix</keyword>
<sequence>MVNTIPELDTTIVNGIQSFAPDNACFDWCLNQQVVHSNNLELETVLLVFGAYIMIVLYSMDDVDFCVKYRNAFIYIAKLMLIAFFVIYILVIRLRIYY</sequence>
<name>A0A0F9RJU4_9ZZZZ</name>
<dbReference type="EMBL" id="LAZR01001133">
    <property type="protein sequence ID" value="KKN50117.1"/>
    <property type="molecule type" value="Genomic_DNA"/>
</dbReference>
<dbReference type="AlphaFoldDB" id="A0A0F9RJU4"/>
<protein>
    <submittedName>
        <fullName evidence="2">Uncharacterized protein</fullName>
    </submittedName>
</protein>
<comment type="caution">
    <text evidence="2">The sequence shown here is derived from an EMBL/GenBank/DDBJ whole genome shotgun (WGS) entry which is preliminary data.</text>
</comment>
<gene>
    <name evidence="2" type="ORF">LCGC14_0636150</name>
</gene>
<reference evidence="2" key="1">
    <citation type="journal article" date="2015" name="Nature">
        <title>Complex archaea that bridge the gap between prokaryotes and eukaryotes.</title>
        <authorList>
            <person name="Spang A."/>
            <person name="Saw J.H."/>
            <person name="Jorgensen S.L."/>
            <person name="Zaremba-Niedzwiedzka K."/>
            <person name="Martijn J."/>
            <person name="Lind A.E."/>
            <person name="van Eijk R."/>
            <person name="Schleper C."/>
            <person name="Guy L."/>
            <person name="Ettema T.J."/>
        </authorList>
    </citation>
    <scope>NUCLEOTIDE SEQUENCE</scope>
</reference>
<feature type="transmembrane region" description="Helical" evidence="1">
    <location>
        <begin position="40"/>
        <end position="60"/>
    </location>
</feature>